<name>A0AAV9A2I9_ACOGR</name>
<accession>A0AAV9A2I9</accession>
<dbReference type="SMART" id="SM00535">
    <property type="entry name" value="RIBOc"/>
    <property type="match status" value="1"/>
</dbReference>
<dbReference type="PROSITE" id="PS50142">
    <property type="entry name" value="RNASE_3_2"/>
    <property type="match status" value="1"/>
</dbReference>
<keyword evidence="4" id="KW-1185">Reference proteome</keyword>
<evidence type="ECO:0000256" key="1">
    <source>
        <dbReference type="ARBA" id="ARBA00022801"/>
    </source>
</evidence>
<dbReference type="EMBL" id="JAUJYN010000019">
    <property type="protein sequence ID" value="KAK1258367.1"/>
    <property type="molecule type" value="Genomic_DNA"/>
</dbReference>
<feature type="domain" description="RNase III" evidence="2">
    <location>
        <begin position="5"/>
        <end position="150"/>
    </location>
</feature>
<protein>
    <recommendedName>
        <fullName evidence="2">RNase III domain-containing protein</fullName>
    </recommendedName>
</protein>
<dbReference type="Pfam" id="PF00636">
    <property type="entry name" value="Ribonuclease_3"/>
    <property type="match status" value="1"/>
</dbReference>
<dbReference type="PANTHER" id="PTHR14950:SF49">
    <property type="entry name" value="RIBONUCLEASE 3-LIKE PROTEIN 2-RELATED"/>
    <property type="match status" value="1"/>
</dbReference>
<dbReference type="InterPro" id="IPR036389">
    <property type="entry name" value="RNase_III_sf"/>
</dbReference>
<evidence type="ECO:0000313" key="3">
    <source>
        <dbReference type="EMBL" id="KAK1258367.1"/>
    </source>
</evidence>
<evidence type="ECO:0000313" key="4">
    <source>
        <dbReference type="Proteomes" id="UP001179952"/>
    </source>
</evidence>
<dbReference type="Proteomes" id="UP001179952">
    <property type="component" value="Unassembled WGS sequence"/>
</dbReference>
<dbReference type="CDD" id="cd00593">
    <property type="entry name" value="RIBOc"/>
    <property type="match status" value="1"/>
</dbReference>
<reference evidence="3" key="2">
    <citation type="submission" date="2023-06" db="EMBL/GenBank/DDBJ databases">
        <authorList>
            <person name="Ma L."/>
            <person name="Liu K.-W."/>
            <person name="Li Z."/>
            <person name="Hsiao Y.-Y."/>
            <person name="Qi Y."/>
            <person name="Fu T."/>
            <person name="Tang G."/>
            <person name="Zhang D."/>
            <person name="Sun W.-H."/>
            <person name="Liu D.-K."/>
            <person name="Li Y."/>
            <person name="Chen G.-Z."/>
            <person name="Liu X.-D."/>
            <person name="Liao X.-Y."/>
            <person name="Jiang Y.-T."/>
            <person name="Yu X."/>
            <person name="Hao Y."/>
            <person name="Huang J."/>
            <person name="Zhao X.-W."/>
            <person name="Ke S."/>
            <person name="Chen Y.-Y."/>
            <person name="Wu W.-L."/>
            <person name="Hsu J.-L."/>
            <person name="Lin Y.-F."/>
            <person name="Huang M.-D."/>
            <person name="Li C.-Y."/>
            <person name="Huang L."/>
            <person name="Wang Z.-W."/>
            <person name="Zhao X."/>
            <person name="Zhong W.-Y."/>
            <person name="Peng D.-H."/>
            <person name="Ahmad S."/>
            <person name="Lan S."/>
            <person name="Zhang J.-S."/>
            <person name="Tsai W.-C."/>
            <person name="Van De Peer Y."/>
            <person name="Liu Z.-J."/>
        </authorList>
    </citation>
    <scope>NUCLEOTIDE SEQUENCE</scope>
    <source>
        <strain evidence="3">SCP</strain>
        <tissue evidence="3">Leaves</tissue>
    </source>
</reference>
<sequence length="185" mass="21171">MEKSVAKVKEILKYKFKKKSLLEKALTHASYIGSPWYECFEFVDDVALNIAITKYLFLNNTDTGLGLLTDLHSMNLCSTRLAYVTIRHGLYRFLYRRPSNTFMLNENVSKFATKIESKGSECSHYYHVKASKVLADIVESITAIVYIDCDFNLGIVKSKDVMNLLKPLVDMETLDKHPVTMLRAL</sequence>
<keyword evidence="1" id="KW-0378">Hydrolase</keyword>
<dbReference type="GO" id="GO:0005634">
    <property type="term" value="C:nucleus"/>
    <property type="evidence" value="ECO:0007669"/>
    <property type="project" value="TreeGrafter"/>
</dbReference>
<dbReference type="GO" id="GO:0003723">
    <property type="term" value="F:RNA binding"/>
    <property type="evidence" value="ECO:0007669"/>
    <property type="project" value="TreeGrafter"/>
</dbReference>
<comment type="caution">
    <text evidence="3">The sequence shown here is derived from an EMBL/GenBank/DDBJ whole genome shotgun (WGS) entry which is preliminary data.</text>
</comment>
<evidence type="ECO:0000259" key="2">
    <source>
        <dbReference type="PROSITE" id="PS50142"/>
    </source>
</evidence>
<dbReference type="SUPFAM" id="SSF69065">
    <property type="entry name" value="RNase III domain-like"/>
    <property type="match status" value="1"/>
</dbReference>
<dbReference type="GO" id="GO:0005737">
    <property type="term" value="C:cytoplasm"/>
    <property type="evidence" value="ECO:0007669"/>
    <property type="project" value="TreeGrafter"/>
</dbReference>
<dbReference type="Gene3D" id="1.10.1520.10">
    <property type="entry name" value="Ribonuclease III domain"/>
    <property type="match status" value="1"/>
</dbReference>
<organism evidence="3 4">
    <name type="scientific">Acorus gramineus</name>
    <name type="common">Dwarf sweet flag</name>
    <dbReference type="NCBI Taxonomy" id="55184"/>
    <lineage>
        <taxon>Eukaryota</taxon>
        <taxon>Viridiplantae</taxon>
        <taxon>Streptophyta</taxon>
        <taxon>Embryophyta</taxon>
        <taxon>Tracheophyta</taxon>
        <taxon>Spermatophyta</taxon>
        <taxon>Magnoliopsida</taxon>
        <taxon>Liliopsida</taxon>
        <taxon>Acoraceae</taxon>
        <taxon>Acorus</taxon>
    </lineage>
</organism>
<dbReference type="PANTHER" id="PTHR14950">
    <property type="entry name" value="DICER-RELATED"/>
    <property type="match status" value="1"/>
</dbReference>
<reference evidence="3" key="1">
    <citation type="journal article" date="2023" name="Nat. Commun.">
        <title>Diploid and tetraploid genomes of Acorus and the evolution of monocots.</title>
        <authorList>
            <person name="Ma L."/>
            <person name="Liu K.W."/>
            <person name="Li Z."/>
            <person name="Hsiao Y.Y."/>
            <person name="Qi Y."/>
            <person name="Fu T."/>
            <person name="Tang G.D."/>
            <person name="Zhang D."/>
            <person name="Sun W.H."/>
            <person name="Liu D.K."/>
            <person name="Li Y."/>
            <person name="Chen G.Z."/>
            <person name="Liu X.D."/>
            <person name="Liao X.Y."/>
            <person name="Jiang Y.T."/>
            <person name="Yu X."/>
            <person name="Hao Y."/>
            <person name="Huang J."/>
            <person name="Zhao X.W."/>
            <person name="Ke S."/>
            <person name="Chen Y.Y."/>
            <person name="Wu W.L."/>
            <person name="Hsu J.L."/>
            <person name="Lin Y.F."/>
            <person name="Huang M.D."/>
            <person name="Li C.Y."/>
            <person name="Huang L."/>
            <person name="Wang Z.W."/>
            <person name="Zhao X."/>
            <person name="Zhong W.Y."/>
            <person name="Peng D.H."/>
            <person name="Ahmad S."/>
            <person name="Lan S."/>
            <person name="Zhang J.S."/>
            <person name="Tsai W.C."/>
            <person name="Van de Peer Y."/>
            <person name="Liu Z.J."/>
        </authorList>
    </citation>
    <scope>NUCLEOTIDE SEQUENCE</scope>
    <source>
        <strain evidence="3">SCP</strain>
    </source>
</reference>
<dbReference type="InterPro" id="IPR000999">
    <property type="entry name" value="RNase_III_dom"/>
</dbReference>
<dbReference type="GO" id="GO:0004525">
    <property type="term" value="F:ribonuclease III activity"/>
    <property type="evidence" value="ECO:0007669"/>
    <property type="project" value="InterPro"/>
</dbReference>
<gene>
    <name evidence="3" type="ORF">QJS04_geneDACA009291</name>
</gene>
<dbReference type="AlphaFoldDB" id="A0AAV9A2I9"/>
<dbReference type="GO" id="GO:0030422">
    <property type="term" value="P:siRNA processing"/>
    <property type="evidence" value="ECO:0007669"/>
    <property type="project" value="TreeGrafter"/>
</dbReference>
<proteinExistence type="predicted"/>